<dbReference type="GO" id="GO:0006814">
    <property type="term" value="P:sodium ion transport"/>
    <property type="evidence" value="ECO:0007669"/>
    <property type="project" value="InterPro"/>
</dbReference>
<dbReference type="PANTHER" id="PTHR11328">
    <property type="entry name" value="MAJOR FACILITATOR SUPERFAMILY DOMAIN-CONTAINING PROTEIN"/>
    <property type="match status" value="1"/>
</dbReference>
<feature type="transmembrane region" description="Helical" evidence="1">
    <location>
        <begin position="319"/>
        <end position="339"/>
    </location>
</feature>
<dbReference type="GO" id="GO:0015293">
    <property type="term" value="F:symporter activity"/>
    <property type="evidence" value="ECO:0007669"/>
    <property type="project" value="InterPro"/>
</dbReference>
<dbReference type="RefSeq" id="WP_076761978.1">
    <property type="nucleotide sequence ID" value="NZ_JARMMH010000006.1"/>
</dbReference>
<protein>
    <submittedName>
        <fullName evidence="2">MFS transporter</fullName>
    </submittedName>
</protein>
<comment type="caution">
    <text evidence="2">The sequence shown here is derived from an EMBL/GenBank/DDBJ whole genome shotgun (WGS) entry which is preliminary data.</text>
</comment>
<keyword evidence="3" id="KW-1185">Reference proteome</keyword>
<proteinExistence type="predicted"/>
<feature type="transmembrane region" description="Helical" evidence="1">
    <location>
        <begin position="182"/>
        <end position="201"/>
    </location>
</feature>
<feature type="transmembrane region" description="Helical" evidence="1">
    <location>
        <begin position="113"/>
        <end position="137"/>
    </location>
</feature>
<evidence type="ECO:0000313" key="2">
    <source>
        <dbReference type="EMBL" id="OMI10067.1"/>
    </source>
</evidence>
<dbReference type="OrthoDB" id="9764596at2"/>
<dbReference type="GO" id="GO:0008643">
    <property type="term" value="P:carbohydrate transport"/>
    <property type="evidence" value="ECO:0007669"/>
    <property type="project" value="InterPro"/>
</dbReference>
<sequence>MGSKAMIWRQRIGYGAADLSCNLIWQMITLYLLFYYTDVAGLAAAHVSLLFLLTRFVDGITDILMGVAIDKTNTRWGKSRPYFLIGAIPFGLLAVLTFLVPDVGETGKLIYAYITYIGLSAAYTMVNIPMASILPSLTSNANERTTLATVRIIFSLIGATAVSALTLPMVNALGGGSQAQGFFWTMLIFAVIGMLLFFFTFKNVEEKVKIKRQKVTLKTSFSGLKGNKPWYIFMINIIFMWGSYFLQQATLIYFFTYHIGRADLASIIATISSFVPLFGTLMTPFFARLMYKRTLFMIASAVNLAGIVVMLISNVNVTGLIIGAVIAASGYGLRQAIYFSMQADPVDYGEWKTGINASGLMMALNGFMGKLTFALAGALSGLLLTWGRYVPNQAQPDSALFAIKLGYLIIPAVLVVLSMVTMCFYNLDKIYPKIRAELDERYQKDETDDHQTAL</sequence>
<keyword evidence="1" id="KW-1133">Transmembrane helix</keyword>
<feature type="transmembrane region" description="Helical" evidence="1">
    <location>
        <begin position="405"/>
        <end position="427"/>
    </location>
</feature>
<feature type="transmembrane region" description="Helical" evidence="1">
    <location>
        <begin position="230"/>
        <end position="255"/>
    </location>
</feature>
<dbReference type="Proteomes" id="UP000187367">
    <property type="component" value="Unassembled WGS sequence"/>
</dbReference>
<dbReference type="NCBIfam" id="TIGR00792">
    <property type="entry name" value="gph"/>
    <property type="match status" value="1"/>
</dbReference>
<feature type="transmembrane region" description="Helical" evidence="1">
    <location>
        <begin position="12"/>
        <end position="36"/>
    </location>
</feature>
<reference evidence="2 3" key="1">
    <citation type="submission" date="2017-01" db="EMBL/GenBank/DDBJ databases">
        <title>Bacillus phylogenomics.</title>
        <authorList>
            <person name="Dunlap C."/>
        </authorList>
    </citation>
    <scope>NUCLEOTIDE SEQUENCE [LARGE SCALE GENOMIC DNA]</scope>
    <source>
        <strain evidence="2 3">NRRL B-41282</strain>
    </source>
</reference>
<feature type="transmembrane region" description="Helical" evidence="1">
    <location>
        <begin position="360"/>
        <end position="385"/>
    </location>
</feature>
<accession>A0A1R1QZF7</accession>
<organism evidence="2 3">
    <name type="scientific">Bacillus swezeyi</name>
    <dbReference type="NCBI Taxonomy" id="1925020"/>
    <lineage>
        <taxon>Bacteria</taxon>
        <taxon>Bacillati</taxon>
        <taxon>Bacillota</taxon>
        <taxon>Bacilli</taxon>
        <taxon>Bacillales</taxon>
        <taxon>Bacillaceae</taxon>
        <taxon>Bacillus</taxon>
    </lineage>
</organism>
<dbReference type="InterPro" id="IPR039672">
    <property type="entry name" value="MFS_2"/>
</dbReference>
<dbReference type="GO" id="GO:0005886">
    <property type="term" value="C:plasma membrane"/>
    <property type="evidence" value="ECO:0007669"/>
    <property type="project" value="TreeGrafter"/>
</dbReference>
<feature type="transmembrane region" description="Helical" evidence="1">
    <location>
        <begin position="81"/>
        <end position="101"/>
    </location>
</feature>
<dbReference type="SUPFAM" id="SSF103473">
    <property type="entry name" value="MFS general substrate transporter"/>
    <property type="match status" value="1"/>
</dbReference>
<keyword evidence="1" id="KW-0472">Membrane</keyword>
<accession>A0A1R1RTL7</accession>
<feature type="transmembrane region" description="Helical" evidence="1">
    <location>
        <begin position="149"/>
        <end position="170"/>
    </location>
</feature>
<evidence type="ECO:0000256" key="1">
    <source>
        <dbReference type="SAM" id="Phobius"/>
    </source>
</evidence>
<dbReference type="PANTHER" id="PTHR11328:SF24">
    <property type="entry name" value="MAJOR FACILITATOR SUPERFAMILY (MFS) PROFILE DOMAIN-CONTAINING PROTEIN"/>
    <property type="match status" value="1"/>
</dbReference>
<evidence type="ECO:0000313" key="3">
    <source>
        <dbReference type="Proteomes" id="UP000187367"/>
    </source>
</evidence>
<dbReference type="AlphaFoldDB" id="A0A1R1QZF7"/>
<dbReference type="Gene3D" id="1.20.1250.20">
    <property type="entry name" value="MFS general substrate transporter like domains"/>
    <property type="match status" value="2"/>
</dbReference>
<keyword evidence="1" id="KW-0812">Transmembrane</keyword>
<dbReference type="InterPro" id="IPR001927">
    <property type="entry name" value="Na/Gal_symport"/>
</dbReference>
<feature type="transmembrane region" description="Helical" evidence="1">
    <location>
        <begin position="42"/>
        <end position="69"/>
    </location>
</feature>
<dbReference type="EMBL" id="MTJL01000001">
    <property type="protein sequence ID" value="OMI10067.1"/>
    <property type="molecule type" value="Genomic_DNA"/>
</dbReference>
<feature type="transmembrane region" description="Helical" evidence="1">
    <location>
        <begin position="267"/>
        <end position="287"/>
    </location>
</feature>
<dbReference type="CDD" id="cd17332">
    <property type="entry name" value="MFS_MelB_like"/>
    <property type="match status" value="1"/>
</dbReference>
<gene>
    <name evidence="2" type="ORF">BW143_00245</name>
</gene>
<dbReference type="InterPro" id="IPR036259">
    <property type="entry name" value="MFS_trans_sf"/>
</dbReference>
<dbReference type="Pfam" id="PF13347">
    <property type="entry name" value="MFS_2"/>
    <property type="match status" value="1"/>
</dbReference>
<name>A0A1R1QZF7_9BACI</name>
<feature type="transmembrane region" description="Helical" evidence="1">
    <location>
        <begin position="294"/>
        <end position="313"/>
    </location>
</feature>